<comment type="caution">
    <text evidence="2">The sequence shown here is derived from an EMBL/GenBank/DDBJ whole genome shotgun (WGS) entry which is preliminary data.</text>
</comment>
<feature type="region of interest" description="Disordered" evidence="1">
    <location>
        <begin position="78"/>
        <end position="101"/>
    </location>
</feature>
<evidence type="ECO:0000313" key="2">
    <source>
        <dbReference type="EMBL" id="POR37570.1"/>
    </source>
</evidence>
<reference evidence="2 3" key="1">
    <citation type="submission" date="2018-01" db="EMBL/GenBank/DDBJ databases">
        <title>Harnessing the power of phylogenomics to disentangle the directionality and signatures of interkingdom host jumping in the parasitic fungal genus Tolypocladium.</title>
        <authorList>
            <person name="Quandt C.A."/>
            <person name="Patterson W."/>
            <person name="Spatafora J.W."/>
        </authorList>
    </citation>
    <scope>NUCLEOTIDE SEQUENCE [LARGE SCALE GENOMIC DNA]</scope>
    <source>
        <strain evidence="2 3">NRBC 100945</strain>
    </source>
</reference>
<dbReference type="OrthoDB" id="4314040at2759"/>
<gene>
    <name evidence="2" type="ORF">TPAR_02229</name>
</gene>
<protein>
    <submittedName>
        <fullName evidence="2">Uncharacterized protein</fullName>
    </submittedName>
</protein>
<dbReference type="AlphaFoldDB" id="A0A2S4L574"/>
<name>A0A2S4L574_9HYPO</name>
<keyword evidence="3" id="KW-1185">Reference proteome</keyword>
<evidence type="ECO:0000313" key="3">
    <source>
        <dbReference type="Proteomes" id="UP000237481"/>
    </source>
</evidence>
<accession>A0A2S4L574</accession>
<dbReference type="Proteomes" id="UP000237481">
    <property type="component" value="Unassembled WGS sequence"/>
</dbReference>
<proteinExistence type="predicted"/>
<organism evidence="2 3">
    <name type="scientific">Tolypocladium paradoxum</name>
    <dbReference type="NCBI Taxonomy" id="94208"/>
    <lineage>
        <taxon>Eukaryota</taxon>
        <taxon>Fungi</taxon>
        <taxon>Dikarya</taxon>
        <taxon>Ascomycota</taxon>
        <taxon>Pezizomycotina</taxon>
        <taxon>Sordariomycetes</taxon>
        <taxon>Hypocreomycetidae</taxon>
        <taxon>Hypocreales</taxon>
        <taxon>Ophiocordycipitaceae</taxon>
        <taxon>Tolypocladium</taxon>
    </lineage>
</organism>
<dbReference type="EMBL" id="PKSG01000233">
    <property type="protein sequence ID" value="POR37570.1"/>
    <property type="molecule type" value="Genomic_DNA"/>
</dbReference>
<sequence>MTICKGWSGVWVGDAARGPDGLVAASAALAAVKGPGRPAIRKMCRRSSYCNLNLATLRSTDTLWELWLRRLPDRAVNEPPFARQTGAASDKATRTATTTHK</sequence>
<evidence type="ECO:0000256" key="1">
    <source>
        <dbReference type="SAM" id="MobiDB-lite"/>
    </source>
</evidence>